<dbReference type="InterPro" id="IPR003736">
    <property type="entry name" value="PAAI_dom"/>
</dbReference>
<feature type="domain" description="Thioesterase" evidence="2">
    <location>
        <begin position="60"/>
        <end position="131"/>
    </location>
</feature>
<evidence type="ECO:0000259" key="2">
    <source>
        <dbReference type="Pfam" id="PF03061"/>
    </source>
</evidence>
<dbReference type="Gene3D" id="3.10.129.10">
    <property type="entry name" value="Hotdog Thioesterase"/>
    <property type="match status" value="1"/>
</dbReference>
<dbReference type="Pfam" id="PF03061">
    <property type="entry name" value="4HBT"/>
    <property type="match status" value="1"/>
</dbReference>
<dbReference type="EMBL" id="JAQNDL010000001">
    <property type="protein sequence ID" value="MDC0718262.1"/>
    <property type="molecule type" value="Genomic_DNA"/>
</dbReference>
<keyword evidence="1" id="KW-0378">Hydrolase</keyword>
<evidence type="ECO:0000256" key="1">
    <source>
        <dbReference type="ARBA" id="ARBA00022801"/>
    </source>
</evidence>
<accession>A0ABT5E0N2</accession>
<dbReference type="PANTHER" id="PTHR43240">
    <property type="entry name" value="1,4-DIHYDROXY-2-NAPHTHOYL-COA THIOESTERASE 1"/>
    <property type="match status" value="1"/>
</dbReference>
<keyword evidence="4" id="KW-1185">Reference proteome</keyword>
<name>A0ABT5E0N2_9BACT</name>
<gene>
    <name evidence="3" type="ORF">POL25_15240</name>
</gene>
<dbReference type="Proteomes" id="UP001221686">
    <property type="component" value="Unassembled WGS sequence"/>
</dbReference>
<proteinExistence type="predicted"/>
<dbReference type="SUPFAM" id="SSF54637">
    <property type="entry name" value="Thioesterase/thiol ester dehydrase-isomerase"/>
    <property type="match status" value="1"/>
</dbReference>
<dbReference type="PANTHER" id="PTHR43240:SF7">
    <property type="entry name" value="BLR7284 PROTEIN"/>
    <property type="match status" value="1"/>
</dbReference>
<protein>
    <submittedName>
        <fullName evidence="3">PaaI family thioesterase</fullName>
    </submittedName>
</protein>
<dbReference type="RefSeq" id="WP_272086741.1">
    <property type="nucleotide sequence ID" value="NZ_JAQNDL010000001.1"/>
</dbReference>
<dbReference type="CDD" id="cd03443">
    <property type="entry name" value="PaaI_thioesterase"/>
    <property type="match status" value="1"/>
</dbReference>
<reference evidence="3 4" key="1">
    <citation type="submission" date="2022-11" db="EMBL/GenBank/DDBJ databases">
        <title>Minimal conservation of predation-associated metabolite biosynthetic gene clusters underscores biosynthetic potential of Myxococcota including descriptions for ten novel species: Archangium lansinium sp. nov., Myxococcus landrumus sp. nov., Nannocystis bai.</title>
        <authorList>
            <person name="Ahearne A."/>
            <person name="Stevens C."/>
            <person name="Dowd S."/>
        </authorList>
    </citation>
    <scope>NUCLEOTIDE SEQUENCE [LARGE SCALE GENOMIC DNA]</scope>
    <source>
        <strain evidence="3 4">BB15-2</strain>
    </source>
</reference>
<comment type="caution">
    <text evidence="3">The sequence shown here is derived from an EMBL/GenBank/DDBJ whole genome shotgun (WGS) entry which is preliminary data.</text>
</comment>
<sequence>MPDERLDAEELARLRELGQRFMRGVPHNKALGLELRAMSDARAELLLPYDPRLVGNPETGVLHGGAISALIDACCGAAVFQALQKPMAIATLDLRIDYLKPAAPGRAVIARAHCYKVTRHVAFVRGVAFLDSEDDPIATSAGTFMLGTRTTSRTEGAA</sequence>
<dbReference type="NCBIfam" id="TIGR00369">
    <property type="entry name" value="unchar_dom_1"/>
    <property type="match status" value="1"/>
</dbReference>
<dbReference type="InterPro" id="IPR006683">
    <property type="entry name" value="Thioestr_dom"/>
</dbReference>
<evidence type="ECO:0000313" key="3">
    <source>
        <dbReference type="EMBL" id="MDC0718262.1"/>
    </source>
</evidence>
<organism evidence="3 4">
    <name type="scientific">Nannocystis bainbridge</name>
    <dbReference type="NCBI Taxonomy" id="2995303"/>
    <lineage>
        <taxon>Bacteria</taxon>
        <taxon>Pseudomonadati</taxon>
        <taxon>Myxococcota</taxon>
        <taxon>Polyangia</taxon>
        <taxon>Nannocystales</taxon>
        <taxon>Nannocystaceae</taxon>
        <taxon>Nannocystis</taxon>
    </lineage>
</organism>
<dbReference type="InterPro" id="IPR029069">
    <property type="entry name" value="HotDog_dom_sf"/>
</dbReference>
<evidence type="ECO:0000313" key="4">
    <source>
        <dbReference type="Proteomes" id="UP001221686"/>
    </source>
</evidence>